<reference evidence="1" key="1">
    <citation type="submission" date="2014-12" db="EMBL/GenBank/DDBJ databases">
        <title>Insight into the proteome of Arion vulgaris.</title>
        <authorList>
            <person name="Aradska J."/>
            <person name="Bulat T."/>
            <person name="Smidak R."/>
            <person name="Sarate P."/>
            <person name="Gangsoo J."/>
            <person name="Sialana F."/>
            <person name="Bilban M."/>
            <person name="Lubec G."/>
        </authorList>
    </citation>
    <scope>NUCLEOTIDE SEQUENCE</scope>
    <source>
        <tissue evidence="1">Skin</tissue>
    </source>
</reference>
<sequence length="60" mass="6732">GLLWEELVVQWSLDANILIAFVLCRKGLKHEGIFTIAAASEGRREGISHCKDHQKGKTTR</sequence>
<dbReference type="AlphaFoldDB" id="A0A0B7BM30"/>
<dbReference type="EMBL" id="HACG01047118">
    <property type="protein sequence ID" value="CEK93983.1"/>
    <property type="molecule type" value="Transcribed_RNA"/>
</dbReference>
<organism evidence="1">
    <name type="scientific">Arion vulgaris</name>
    <dbReference type="NCBI Taxonomy" id="1028688"/>
    <lineage>
        <taxon>Eukaryota</taxon>
        <taxon>Metazoa</taxon>
        <taxon>Spiralia</taxon>
        <taxon>Lophotrochozoa</taxon>
        <taxon>Mollusca</taxon>
        <taxon>Gastropoda</taxon>
        <taxon>Heterobranchia</taxon>
        <taxon>Euthyneura</taxon>
        <taxon>Panpulmonata</taxon>
        <taxon>Eupulmonata</taxon>
        <taxon>Stylommatophora</taxon>
        <taxon>Helicina</taxon>
        <taxon>Arionoidea</taxon>
        <taxon>Arionidae</taxon>
        <taxon>Arion</taxon>
    </lineage>
</organism>
<protein>
    <submittedName>
        <fullName evidence="1">Uncharacterized protein</fullName>
    </submittedName>
</protein>
<feature type="non-terminal residue" evidence="1">
    <location>
        <position position="1"/>
    </location>
</feature>
<evidence type="ECO:0000313" key="1">
    <source>
        <dbReference type="EMBL" id="CEK93983.1"/>
    </source>
</evidence>
<accession>A0A0B7BM30</accession>
<gene>
    <name evidence="1" type="primary">ORF198284</name>
</gene>
<proteinExistence type="predicted"/>
<name>A0A0B7BM30_9EUPU</name>